<keyword evidence="2" id="KW-0472">Membrane</keyword>
<feature type="region of interest" description="Disordered" evidence="1">
    <location>
        <begin position="1"/>
        <end position="39"/>
    </location>
</feature>
<proteinExistence type="predicted"/>
<keyword evidence="2" id="KW-0812">Transmembrane</keyword>
<feature type="region of interest" description="Disordered" evidence="1">
    <location>
        <begin position="62"/>
        <end position="110"/>
    </location>
</feature>
<feature type="domain" description="DUF8175" evidence="3">
    <location>
        <begin position="96"/>
        <end position="249"/>
    </location>
</feature>
<dbReference type="InterPro" id="IPR058488">
    <property type="entry name" value="DUF8175"/>
</dbReference>
<organism evidence="4 5">
    <name type="scientific">Streptomyces johnsoniae</name>
    <dbReference type="NCBI Taxonomy" id="3075532"/>
    <lineage>
        <taxon>Bacteria</taxon>
        <taxon>Bacillati</taxon>
        <taxon>Actinomycetota</taxon>
        <taxon>Actinomycetes</taxon>
        <taxon>Kitasatosporales</taxon>
        <taxon>Streptomycetaceae</taxon>
        <taxon>Streptomyces</taxon>
    </lineage>
</organism>
<evidence type="ECO:0000313" key="5">
    <source>
        <dbReference type="Proteomes" id="UP001183615"/>
    </source>
</evidence>
<evidence type="ECO:0000259" key="3">
    <source>
        <dbReference type="Pfam" id="PF26526"/>
    </source>
</evidence>
<reference evidence="5" key="1">
    <citation type="submission" date="2023-07" db="EMBL/GenBank/DDBJ databases">
        <title>30 novel species of actinomycetes from the DSMZ collection.</title>
        <authorList>
            <person name="Nouioui I."/>
        </authorList>
    </citation>
    <scope>NUCLEOTIDE SEQUENCE [LARGE SCALE GENOMIC DNA]</scope>
    <source>
        <strain evidence="5">DSM 41886</strain>
    </source>
</reference>
<sequence>MSYGDDYEDTSARRIPARTRTRLPEQEESASRRPPSSPRRNVATILGVVVVLLAAIAFANRSTDGDGNSGGGTDDSAPDGGAQATAPTGEQPVDDAFNGIPTGHAQTEQGAQSAAANYAVALGGVEMFNAQQRRTIVETISASAARSELRSAFDADYTTGLNESIGLDAEGGVPEGSTFVNRTMPVGSSVTSYEDTTAEVSVWCSGLFGIAGTDSQNPVRTSWFTMHFSLIWEDGDWKMTGTEQSEGPTPVNGDNRVSGADEIAEAVEEYGGFTYAR</sequence>
<dbReference type="EMBL" id="JAVREV010000006">
    <property type="protein sequence ID" value="MDT0443338.1"/>
    <property type="molecule type" value="Genomic_DNA"/>
</dbReference>
<feature type="transmembrane region" description="Helical" evidence="2">
    <location>
        <begin position="42"/>
        <end position="59"/>
    </location>
</feature>
<comment type="caution">
    <text evidence="4">The sequence shown here is derived from an EMBL/GenBank/DDBJ whole genome shotgun (WGS) entry which is preliminary data.</text>
</comment>
<name>A0ABU2S2V9_9ACTN</name>
<evidence type="ECO:0000256" key="2">
    <source>
        <dbReference type="SAM" id="Phobius"/>
    </source>
</evidence>
<dbReference type="Pfam" id="PF26526">
    <property type="entry name" value="DUF8175"/>
    <property type="match status" value="1"/>
</dbReference>
<keyword evidence="5" id="KW-1185">Reference proteome</keyword>
<evidence type="ECO:0000313" key="4">
    <source>
        <dbReference type="EMBL" id="MDT0443338.1"/>
    </source>
</evidence>
<protein>
    <recommendedName>
        <fullName evidence="3">DUF8175 domain-containing protein</fullName>
    </recommendedName>
</protein>
<accession>A0ABU2S2V9</accession>
<gene>
    <name evidence="4" type="ORF">RM779_12125</name>
</gene>
<evidence type="ECO:0000256" key="1">
    <source>
        <dbReference type="SAM" id="MobiDB-lite"/>
    </source>
</evidence>
<keyword evidence="2" id="KW-1133">Transmembrane helix</keyword>
<feature type="compositionally biased region" description="Basic and acidic residues" evidence="1">
    <location>
        <begin position="22"/>
        <end position="31"/>
    </location>
</feature>
<dbReference type="Proteomes" id="UP001183615">
    <property type="component" value="Unassembled WGS sequence"/>
</dbReference>
<dbReference type="RefSeq" id="WP_311617706.1">
    <property type="nucleotide sequence ID" value="NZ_JAVREV010000006.1"/>
</dbReference>